<sequence length="177" mass="20205">MFLTRIIFISLCLIPLPAFAGGQYLEPNAFIKQSFSAPLPKAKALWLTSPQRARIKKILAHDFKKLRLRYWQQDNKTAWILNEVGKDKPITIGVVINQGRIQSIKVLTFRESRGSEIRHDFFTRQFEQATLQDTLKLDRHIDGISGATLSVRAMTKISRIALYLDQQISAPQKPGTQ</sequence>
<evidence type="ECO:0000259" key="1">
    <source>
        <dbReference type="SMART" id="SM00900"/>
    </source>
</evidence>
<name>A0A3B0YDG0_9ZZZZ</name>
<evidence type="ECO:0000313" key="2">
    <source>
        <dbReference type="EMBL" id="VAW72229.1"/>
    </source>
</evidence>
<organism evidence="2">
    <name type="scientific">hydrothermal vent metagenome</name>
    <dbReference type="NCBI Taxonomy" id="652676"/>
    <lineage>
        <taxon>unclassified sequences</taxon>
        <taxon>metagenomes</taxon>
        <taxon>ecological metagenomes</taxon>
    </lineage>
</organism>
<dbReference type="Pfam" id="PF04205">
    <property type="entry name" value="FMN_bind"/>
    <property type="match status" value="1"/>
</dbReference>
<dbReference type="EMBL" id="UOFJ01000653">
    <property type="protein sequence ID" value="VAW72229.1"/>
    <property type="molecule type" value="Genomic_DNA"/>
</dbReference>
<reference evidence="2" key="1">
    <citation type="submission" date="2018-06" db="EMBL/GenBank/DDBJ databases">
        <authorList>
            <person name="Zhirakovskaya E."/>
        </authorList>
    </citation>
    <scope>NUCLEOTIDE SEQUENCE</scope>
</reference>
<dbReference type="SMART" id="SM00900">
    <property type="entry name" value="FMN_bind"/>
    <property type="match status" value="1"/>
</dbReference>
<dbReference type="InterPro" id="IPR007329">
    <property type="entry name" value="FMN-bd"/>
</dbReference>
<feature type="domain" description="FMN-binding" evidence="1">
    <location>
        <begin position="85"/>
        <end position="165"/>
    </location>
</feature>
<dbReference type="GO" id="GO:0010181">
    <property type="term" value="F:FMN binding"/>
    <property type="evidence" value="ECO:0007669"/>
    <property type="project" value="InterPro"/>
</dbReference>
<gene>
    <name evidence="2" type="ORF">MNBD_GAMMA10-362</name>
</gene>
<dbReference type="GO" id="GO:0016020">
    <property type="term" value="C:membrane"/>
    <property type="evidence" value="ECO:0007669"/>
    <property type="project" value="InterPro"/>
</dbReference>
<accession>A0A3B0YDG0</accession>
<dbReference type="AlphaFoldDB" id="A0A3B0YDG0"/>
<protein>
    <recommendedName>
        <fullName evidence="1">FMN-binding domain-containing protein</fullName>
    </recommendedName>
</protein>
<proteinExistence type="predicted"/>